<comment type="caution">
    <text evidence="3">The sequence shown here is derived from an EMBL/GenBank/DDBJ whole genome shotgun (WGS) entry which is preliminary data.</text>
</comment>
<keyword evidence="4" id="KW-1185">Reference proteome</keyword>
<dbReference type="InterPro" id="IPR028932">
    <property type="entry name" value="TerB-C"/>
</dbReference>
<dbReference type="InterPro" id="IPR025266">
    <property type="entry name" value="TerB_N"/>
</dbReference>
<dbReference type="STRING" id="749551.HMPREF9555_00011"/>
<sequence length="507" mass="57981">MLEDFLARLRRSVYRDEPLVRSSDEAPAGKVPKLIHAMRSLAQVSGSCWQPREEIFLKQARLMERYEDDFVFEGEVTRYYPTYESLSDAELRGYFAWRTQVRKGRIVPAPLTFAMLYAYEILHLIGCRDAADGYGKLMELGLEFGMTEPALYTYLPAWTYGYVIYYGLDPEYLSDSSYYRDMKLQDEAIAAVLSRGEHPAEEIAAGLCALSSYRLERSKFYRTYTSDMSAVIMRVIARVAEYYEKHRKRNFSSEYIGHECRRLTRIFPGAVFHARSPEEERVYTVNPVRSYECAGGAWYMLAYERELKQARRLGALLRLIDYRMRECTGFPSIKPPKKTTKWLAKIVDEEIEAFFAEKKAAEARRVHIDLSQLGRIRADAAVTRERLIVAEEEEEAAAPISMPGTGESVSEMLPSARQESFSGDADVQTSETDALLDAPELHLLRDLLTGAPLSWVRAEGHIVSVLVDGINEKLYDDFADAVIEGDPPAVIEDYRKELIERYLHAAE</sequence>
<reference evidence="3 4" key="1">
    <citation type="submission" date="2010-08" db="EMBL/GenBank/DDBJ databases">
        <authorList>
            <person name="Weinstock G."/>
            <person name="Sodergren E."/>
            <person name="Clifton S."/>
            <person name="Fulton L."/>
            <person name="Fulton B."/>
            <person name="Courtney L."/>
            <person name="Fronick C."/>
            <person name="Harrison M."/>
            <person name="Strong C."/>
            <person name="Farmer C."/>
            <person name="Delahaunty K."/>
            <person name="Markovic C."/>
            <person name="Hall O."/>
            <person name="Minx P."/>
            <person name="Tomlinson C."/>
            <person name="Mitreva M."/>
            <person name="Hou S."/>
            <person name="Chen J."/>
            <person name="Wollam A."/>
            <person name="Pepin K.H."/>
            <person name="Johnson M."/>
            <person name="Bhonagiri V."/>
            <person name="Zhang X."/>
            <person name="Suruliraj S."/>
            <person name="Warren W."/>
            <person name="Chinwalla A."/>
            <person name="Mardis E.R."/>
            <person name="Wilson R.K."/>
        </authorList>
    </citation>
    <scope>NUCLEOTIDE SEQUENCE [LARGE SCALE GENOMIC DNA]</scope>
    <source>
        <strain evidence="3 4">F0399</strain>
    </source>
</reference>
<dbReference type="RefSeq" id="WP_009348619.1">
    <property type="nucleotide sequence ID" value="NZ_GL638127.1"/>
</dbReference>
<dbReference type="Pfam" id="PF13208">
    <property type="entry name" value="TerB_N"/>
    <property type="match status" value="1"/>
</dbReference>
<evidence type="ECO:0000259" key="1">
    <source>
        <dbReference type="Pfam" id="PF13208"/>
    </source>
</evidence>
<name>E7MZ63_9FIRM</name>
<dbReference type="HOGENOM" id="CLU_025050_0_0_9"/>
<dbReference type="Pfam" id="PF15615">
    <property type="entry name" value="TerB_C"/>
    <property type="match status" value="1"/>
</dbReference>
<feature type="domain" description="TerB-C" evidence="2">
    <location>
        <begin position="354"/>
        <end position="498"/>
    </location>
</feature>
<protein>
    <recommendedName>
        <fullName evidence="5">TerB N-terminal domain-containing protein</fullName>
    </recommendedName>
</protein>
<evidence type="ECO:0000313" key="3">
    <source>
        <dbReference type="EMBL" id="EFW30386.1"/>
    </source>
</evidence>
<dbReference type="AlphaFoldDB" id="E7MZ63"/>
<evidence type="ECO:0008006" key="5">
    <source>
        <dbReference type="Google" id="ProtNLM"/>
    </source>
</evidence>
<accession>E7MZ63</accession>
<proteinExistence type="predicted"/>
<evidence type="ECO:0000313" key="4">
    <source>
        <dbReference type="Proteomes" id="UP000004633"/>
    </source>
</evidence>
<feature type="domain" description="TerB N-terminal" evidence="1">
    <location>
        <begin position="25"/>
        <end position="248"/>
    </location>
</feature>
<dbReference type="EMBL" id="AECV01000001">
    <property type="protein sequence ID" value="EFW30386.1"/>
    <property type="molecule type" value="Genomic_DNA"/>
</dbReference>
<dbReference type="Proteomes" id="UP000004633">
    <property type="component" value="Unassembled WGS sequence"/>
</dbReference>
<organism evidence="3 4">
    <name type="scientific">Selenomonas artemidis F0399</name>
    <dbReference type="NCBI Taxonomy" id="749551"/>
    <lineage>
        <taxon>Bacteria</taxon>
        <taxon>Bacillati</taxon>
        <taxon>Bacillota</taxon>
        <taxon>Negativicutes</taxon>
        <taxon>Selenomonadales</taxon>
        <taxon>Selenomonadaceae</taxon>
        <taxon>Selenomonas</taxon>
    </lineage>
</organism>
<gene>
    <name evidence="3" type="ORF">HMPREF9555_00011</name>
</gene>
<evidence type="ECO:0000259" key="2">
    <source>
        <dbReference type="Pfam" id="PF15615"/>
    </source>
</evidence>